<keyword evidence="3" id="KW-1185">Reference proteome</keyword>
<dbReference type="RefSeq" id="WP_345526230.1">
    <property type="nucleotide sequence ID" value="NZ_BAABKN010000009.1"/>
</dbReference>
<dbReference type="Proteomes" id="UP001499882">
    <property type="component" value="Unassembled WGS sequence"/>
</dbReference>
<gene>
    <name evidence="2" type="ORF">GCM10023350_16140</name>
</gene>
<evidence type="ECO:0000313" key="3">
    <source>
        <dbReference type="Proteomes" id="UP001499882"/>
    </source>
</evidence>
<sequence>MSLRPSTNRPAPLVVAASLVAVEGLLLLVFAVLELASLDSDRIAMGATTSIFFLAYGAGLLLCAWSLVRGQSWARSPVVLTQLIGLGVAWSFRGGDTTAVAVAIAVVAVVVLAGLFHPASLAALADDGEQNSLPD</sequence>
<keyword evidence="1" id="KW-0812">Transmembrane</keyword>
<organism evidence="2 3">
    <name type="scientific">Nocardioides endophyticus</name>
    <dbReference type="NCBI Taxonomy" id="1353775"/>
    <lineage>
        <taxon>Bacteria</taxon>
        <taxon>Bacillati</taxon>
        <taxon>Actinomycetota</taxon>
        <taxon>Actinomycetes</taxon>
        <taxon>Propionibacteriales</taxon>
        <taxon>Nocardioidaceae</taxon>
        <taxon>Nocardioides</taxon>
    </lineage>
</organism>
<feature type="transmembrane region" description="Helical" evidence="1">
    <location>
        <begin position="99"/>
        <end position="125"/>
    </location>
</feature>
<comment type="caution">
    <text evidence="2">The sequence shown here is derived from an EMBL/GenBank/DDBJ whole genome shotgun (WGS) entry which is preliminary data.</text>
</comment>
<feature type="transmembrane region" description="Helical" evidence="1">
    <location>
        <begin position="12"/>
        <end position="33"/>
    </location>
</feature>
<reference evidence="3" key="1">
    <citation type="journal article" date="2019" name="Int. J. Syst. Evol. Microbiol.">
        <title>The Global Catalogue of Microorganisms (GCM) 10K type strain sequencing project: providing services to taxonomists for standard genome sequencing and annotation.</title>
        <authorList>
            <consortium name="The Broad Institute Genomics Platform"/>
            <consortium name="The Broad Institute Genome Sequencing Center for Infectious Disease"/>
            <person name="Wu L."/>
            <person name="Ma J."/>
        </authorList>
    </citation>
    <scope>NUCLEOTIDE SEQUENCE [LARGE SCALE GENOMIC DNA]</scope>
    <source>
        <strain evidence="3">JCM 18532</strain>
    </source>
</reference>
<evidence type="ECO:0000256" key="1">
    <source>
        <dbReference type="SAM" id="Phobius"/>
    </source>
</evidence>
<proteinExistence type="predicted"/>
<dbReference type="EMBL" id="BAABKN010000009">
    <property type="protein sequence ID" value="GAA4733389.1"/>
    <property type="molecule type" value="Genomic_DNA"/>
</dbReference>
<accession>A0ABP8YP06</accession>
<protein>
    <recommendedName>
        <fullName evidence="4">Integral membrane protein</fullName>
    </recommendedName>
</protein>
<name>A0ABP8YP06_9ACTN</name>
<feature type="transmembrane region" description="Helical" evidence="1">
    <location>
        <begin position="45"/>
        <end position="67"/>
    </location>
</feature>
<evidence type="ECO:0000313" key="2">
    <source>
        <dbReference type="EMBL" id="GAA4733389.1"/>
    </source>
</evidence>
<keyword evidence="1" id="KW-0472">Membrane</keyword>
<evidence type="ECO:0008006" key="4">
    <source>
        <dbReference type="Google" id="ProtNLM"/>
    </source>
</evidence>
<keyword evidence="1" id="KW-1133">Transmembrane helix</keyword>